<evidence type="ECO:0000313" key="2">
    <source>
        <dbReference type="EMBL" id="EON74588.1"/>
    </source>
</evidence>
<keyword evidence="1" id="KW-1133">Transmembrane helix</keyword>
<dbReference type="Proteomes" id="UP000013911">
    <property type="component" value="Unassembled WGS sequence"/>
</dbReference>
<organism evidence="2 3">
    <name type="scientific">Lysinibacillus sphaericus OT4b.31</name>
    <dbReference type="NCBI Taxonomy" id="1285586"/>
    <lineage>
        <taxon>Bacteria</taxon>
        <taxon>Bacillati</taxon>
        <taxon>Bacillota</taxon>
        <taxon>Bacilli</taxon>
        <taxon>Bacillales</taxon>
        <taxon>Bacillaceae</taxon>
        <taxon>Lysinibacillus</taxon>
    </lineage>
</organism>
<dbReference type="AlphaFoldDB" id="R7ZKH5"/>
<feature type="transmembrane region" description="Helical" evidence="1">
    <location>
        <begin position="6"/>
        <end position="25"/>
    </location>
</feature>
<keyword evidence="1" id="KW-0472">Membrane</keyword>
<reference evidence="2 3" key="1">
    <citation type="submission" date="2013-04" db="EMBL/GenBank/DDBJ databases">
        <title>Draft genome of the heavy metal tolerant bacterium Lysinibacillus sphaericus strain OT4b.31.</title>
        <authorList>
            <person name="Pena-Montenegro T.D."/>
            <person name="Dussan J."/>
        </authorList>
    </citation>
    <scope>NUCLEOTIDE SEQUENCE [LARGE SCALE GENOMIC DNA]</scope>
    <source>
        <strain evidence="2 3">OT4b.31</strain>
    </source>
</reference>
<protein>
    <submittedName>
        <fullName evidence="2">Uncharacterized protein</fullName>
    </submittedName>
</protein>
<evidence type="ECO:0000313" key="3">
    <source>
        <dbReference type="Proteomes" id="UP000013911"/>
    </source>
</evidence>
<dbReference type="EMBL" id="AQPX01000002">
    <property type="protein sequence ID" value="EON74588.1"/>
    <property type="molecule type" value="Genomic_DNA"/>
</dbReference>
<evidence type="ECO:0000256" key="1">
    <source>
        <dbReference type="SAM" id="Phobius"/>
    </source>
</evidence>
<name>R7ZKH5_LYSSH</name>
<accession>R7ZKH5</accession>
<gene>
    <name evidence="2" type="ORF">H131_00751</name>
</gene>
<dbReference type="HOGENOM" id="CLU_2862466_0_0_9"/>
<proteinExistence type="predicted"/>
<comment type="caution">
    <text evidence="2">The sequence shown here is derived from an EMBL/GenBank/DDBJ whole genome shotgun (WGS) entry which is preliminary data.</text>
</comment>
<keyword evidence="1" id="KW-0812">Transmembrane</keyword>
<sequence>MDNIYLAILFSPLWALFPFLIRDFLWMKIHGRPLKLIKKGLSEVFSNKPTYYYITTLSIKTLQI</sequence>